<keyword evidence="3" id="KW-1185">Reference proteome</keyword>
<feature type="transmembrane region" description="Helical" evidence="1">
    <location>
        <begin position="99"/>
        <end position="119"/>
    </location>
</feature>
<keyword evidence="1" id="KW-1133">Transmembrane helix</keyword>
<reference evidence="2 3" key="1">
    <citation type="journal article" date="2019" name="PLoS Pathog.">
        <title>Genome sequence of the bovine parasite Schistosoma bovis Tanzania.</title>
        <authorList>
            <person name="Oey H."/>
            <person name="Zakrzewski M."/>
            <person name="Gobert G."/>
            <person name="Gravermann K."/>
            <person name="Stoye J."/>
            <person name="Jones M."/>
            <person name="Mcmanus D."/>
            <person name="Krause L."/>
        </authorList>
    </citation>
    <scope>NUCLEOTIDE SEQUENCE [LARGE SCALE GENOMIC DNA]</scope>
    <source>
        <strain evidence="2 3">TAN1997</strain>
    </source>
</reference>
<feature type="transmembrane region" description="Helical" evidence="1">
    <location>
        <begin position="12"/>
        <end position="31"/>
    </location>
</feature>
<sequence length="170" mass="19065">MVVTRFKDFPHVRPLVTTAVVLWICVIIYLSSSFFNLESSDQQSLACQNLLDVITGLKSQVDIGSANLRIFLTSYNAKNKKENTIVKRGFKDFPHVRPLVTTAVVLWICVIIYLSSSFFNLESSDQQSLACQNLLDVITGLKSQVDIGSANLRIFLTSYNAKLVIVFKIN</sequence>
<protein>
    <submittedName>
        <fullName evidence="2">Uncharacterized protein</fullName>
    </submittedName>
</protein>
<name>A0A430Q643_SCHBO</name>
<evidence type="ECO:0000313" key="2">
    <source>
        <dbReference type="EMBL" id="RTG83159.1"/>
    </source>
</evidence>
<accession>A0A430Q643</accession>
<evidence type="ECO:0000313" key="3">
    <source>
        <dbReference type="Proteomes" id="UP000290809"/>
    </source>
</evidence>
<proteinExistence type="predicted"/>
<dbReference type="EMBL" id="QMKO01002561">
    <property type="protein sequence ID" value="RTG83159.1"/>
    <property type="molecule type" value="Genomic_DNA"/>
</dbReference>
<dbReference type="Proteomes" id="UP000290809">
    <property type="component" value="Unassembled WGS sequence"/>
</dbReference>
<evidence type="ECO:0000256" key="1">
    <source>
        <dbReference type="SAM" id="Phobius"/>
    </source>
</evidence>
<comment type="caution">
    <text evidence="2">The sequence shown here is derived from an EMBL/GenBank/DDBJ whole genome shotgun (WGS) entry which is preliminary data.</text>
</comment>
<dbReference type="AlphaFoldDB" id="A0A430Q643"/>
<gene>
    <name evidence="2" type="ORF">DC041_0011064</name>
</gene>
<keyword evidence="1" id="KW-0812">Transmembrane</keyword>
<keyword evidence="1" id="KW-0472">Membrane</keyword>
<organism evidence="2 3">
    <name type="scientific">Schistosoma bovis</name>
    <name type="common">Blood fluke</name>
    <dbReference type="NCBI Taxonomy" id="6184"/>
    <lineage>
        <taxon>Eukaryota</taxon>
        <taxon>Metazoa</taxon>
        <taxon>Spiralia</taxon>
        <taxon>Lophotrochozoa</taxon>
        <taxon>Platyhelminthes</taxon>
        <taxon>Trematoda</taxon>
        <taxon>Digenea</taxon>
        <taxon>Strigeidida</taxon>
        <taxon>Schistosomatoidea</taxon>
        <taxon>Schistosomatidae</taxon>
        <taxon>Schistosoma</taxon>
    </lineage>
</organism>